<dbReference type="GO" id="GO:0051603">
    <property type="term" value="P:proteolysis involved in protein catabolic process"/>
    <property type="evidence" value="ECO:0007669"/>
    <property type="project" value="TreeGrafter"/>
</dbReference>
<dbReference type="InterPro" id="IPR001096">
    <property type="entry name" value="Peptidase_C13"/>
</dbReference>
<gene>
    <name evidence="5" type="ORF">LR48_Vigan06g117000</name>
</gene>
<dbReference type="PANTHER" id="PTHR12000:SF50">
    <property type="entry name" value="VACUOLAR-PROCESSING ENZYME GAMMA-ISOZYME"/>
    <property type="match status" value="1"/>
</dbReference>
<dbReference type="PRINTS" id="PR00776">
    <property type="entry name" value="HEMOGLOBNASE"/>
</dbReference>
<keyword evidence="2" id="KW-0378">Hydrolase</keyword>
<dbReference type="PROSITE" id="PS50015">
    <property type="entry name" value="SAP_B"/>
    <property type="match status" value="1"/>
</dbReference>
<proteinExistence type="inferred from homology"/>
<protein>
    <recommendedName>
        <fullName evidence="4">Saposin B-type domain-containing protein</fullName>
    </recommendedName>
</protein>
<evidence type="ECO:0000256" key="2">
    <source>
        <dbReference type="ARBA" id="ARBA00022670"/>
    </source>
</evidence>
<accession>A0A0L9UTJ2</accession>
<dbReference type="GO" id="GO:0005773">
    <property type="term" value="C:vacuole"/>
    <property type="evidence" value="ECO:0007669"/>
    <property type="project" value="GOC"/>
</dbReference>
<evidence type="ECO:0000259" key="4">
    <source>
        <dbReference type="PROSITE" id="PS50015"/>
    </source>
</evidence>
<evidence type="ECO:0000256" key="1">
    <source>
        <dbReference type="ARBA" id="ARBA00009941"/>
    </source>
</evidence>
<dbReference type="SUPFAM" id="SSF47862">
    <property type="entry name" value="Saposin"/>
    <property type="match status" value="1"/>
</dbReference>
<dbReference type="Pfam" id="PF01650">
    <property type="entry name" value="Peptidase_C13"/>
    <property type="match status" value="1"/>
</dbReference>
<dbReference type="Gene3D" id="3.40.50.1460">
    <property type="match status" value="1"/>
</dbReference>
<dbReference type="AlphaFoldDB" id="A0A0L9UTJ2"/>
<name>A0A0L9UTJ2_PHAAN</name>
<dbReference type="GO" id="GO:0006624">
    <property type="term" value="P:vacuolar protein processing"/>
    <property type="evidence" value="ECO:0007669"/>
    <property type="project" value="TreeGrafter"/>
</dbReference>
<dbReference type="PANTHER" id="PTHR12000">
    <property type="entry name" value="HEMOGLOBINASE FAMILY MEMBER"/>
    <property type="match status" value="1"/>
</dbReference>
<evidence type="ECO:0000313" key="6">
    <source>
        <dbReference type="Proteomes" id="UP000053144"/>
    </source>
</evidence>
<dbReference type="Gene3D" id="2.40.70.10">
    <property type="entry name" value="Acid Proteases"/>
    <property type="match status" value="1"/>
</dbReference>
<keyword evidence="2" id="KW-0645">Protease</keyword>
<reference evidence="6" key="1">
    <citation type="journal article" date="2015" name="Proc. Natl. Acad. Sci. U.S.A.">
        <title>Genome sequencing of adzuki bean (Vigna angularis) provides insight into high starch and low fat accumulation and domestication.</title>
        <authorList>
            <person name="Yang K."/>
            <person name="Tian Z."/>
            <person name="Chen C."/>
            <person name="Luo L."/>
            <person name="Zhao B."/>
            <person name="Wang Z."/>
            <person name="Yu L."/>
            <person name="Li Y."/>
            <person name="Sun Y."/>
            <person name="Li W."/>
            <person name="Chen Y."/>
            <person name="Li Y."/>
            <person name="Zhang Y."/>
            <person name="Ai D."/>
            <person name="Zhao J."/>
            <person name="Shang C."/>
            <person name="Ma Y."/>
            <person name="Wu B."/>
            <person name="Wang M."/>
            <person name="Gao L."/>
            <person name="Sun D."/>
            <person name="Zhang P."/>
            <person name="Guo F."/>
            <person name="Wang W."/>
            <person name="Li Y."/>
            <person name="Wang J."/>
            <person name="Varshney R.K."/>
            <person name="Wang J."/>
            <person name="Ling H.Q."/>
            <person name="Wan P."/>
        </authorList>
    </citation>
    <scope>NUCLEOTIDE SEQUENCE</scope>
    <source>
        <strain evidence="6">cv. Jingnong 6</strain>
    </source>
</reference>
<keyword evidence="3" id="KW-1015">Disulfide bond</keyword>
<evidence type="ECO:0000313" key="5">
    <source>
        <dbReference type="EMBL" id="KOM45864.1"/>
    </source>
</evidence>
<organism evidence="5 6">
    <name type="scientific">Phaseolus angularis</name>
    <name type="common">Azuki bean</name>
    <name type="synonym">Vigna angularis</name>
    <dbReference type="NCBI Taxonomy" id="3914"/>
    <lineage>
        <taxon>Eukaryota</taxon>
        <taxon>Viridiplantae</taxon>
        <taxon>Streptophyta</taxon>
        <taxon>Embryophyta</taxon>
        <taxon>Tracheophyta</taxon>
        <taxon>Spermatophyta</taxon>
        <taxon>Magnoliopsida</taxon>
        <taxon>eudicotyledons</taxon>
        <taxon>Gunneridae</taxon>
        <taxon>Pentapetalae</taxon>
        <taxon>rosids</taxon>
        <taxon>fabids</taxon>
        <taxon>Fabales</taxon>
        <taxon>Fabaceae</taxon>
        <taxon>Papilionoideae</taxon>
        <taxon>50 kb inversion clade</taxon>
        <taxon>NPAAA clade</taxon>
        <taxon>indigoferoid/millettioid clade</taxon>
        <taxon>Phaseoleae</taxon>
        <taxon>Vigna</taxon>
    </lineage>
</organism>
<dbReference type="STRING" id="3914.A0A0L9UTJ2"/>
<dbReference type="EMBL" id="CM003376">
    <property type="protein sequence ID" value="KOM45864.1"/>
    <property type="molecule type" value="Genomic_DNA"/>
</dbReference>
<dbReference type="GO" id="GO:0006629">
    <property type="term" value="P:lipid metabolic process"/>
    <property type="evidence" value="ECO:0007669"/>
    <property type="project" value="InterPro"/>
</dbReference>
<dbReference type="Gramene" id="KOM45864">
    <property type="protein sequence ID" value="KOM45864"/>
    <property type="gene ID" value="LR48_Vigan06g117000"/>
</dbReference>
<feature type="domain" description="Saposin B-type" evidence="4">
    <location>
        <begin position="180"/>
        <end position="221"/>
    </location>
</feature>
<sequence>MDQIECCLRHIVVTLSDRLKCAESAFMECVVGNWIRCWEEQNIAAAKEAFVLLHQADICHAYQIPRKGGLKEENTIVFMYDDIAFNWDNPRPEVIINKPDGGDVYEGVPKNYTSKDATARNFYVALLGDESELTGGSGKVVNSGFCWLFIWVSTWYRPGLSMCIESVVDENARKSSGGLHDAACSACEMAVVWMQNQLSRNQTQDQILNYVNQLCDKMSSPMGNSSVGCGDISSLPVVSFTIGGKTFNLRPEEVRFPQAKT</sequence>
<dbReference type="Pfam" id="PF05184">
    <property type="entry name" value="SapB_1"/>
    <property type="match status" value="1"/>
</dbReference>
<evidence type="ECO:0000256" key="3">
    <source>
        <dbReference type="ARBA" id="ARBA00023157"/>
    </source>
</evidence>
<comment type="similarity">
    <text evidence="1">Belongs to the peptidase C13 family.</text>
</comment>
<dbReference type="Proteomes" id="UP000053144">
    <property type="component" value="Chromosome 6"/>
</dbReference>
<dbReference type="InterPro" id="IPR007856">
    <property type="entry name" value="SapB_1"/>
</dbReference>
<dbReference type="InterPro" id="IPR011001">
    <property type="entry name" value="Saposin-like"/>
</dbReference>
<dbReference type="InterPro" id="IPR021109">
    <property type="entry name" value="Peptidase_aspartic_dom_sf"/>
</dbReference>
<dbReference type="InterPro" id="IPR008139">
    <property type="entry name" value="SaposinB_dom"/>
</dbReference>
<dbReference type="GO" id="GO:0004197">
    <property type="term" value="F:cysteine-type endopeptidase activity"/>
    <property type="evidence" value="ECO:0007669"/>
    <property type="project" value="TreeGrafter"/>
</dbReference>